<keyword evidence="1" id="KW-0808">Transferase</keyword>
<reference evidence="3 4" key="1">
    <citation type="submission" date="2023-07" db="EMBL/GenBank/DDBJ databases">
        <title>Sequencing the genomes of 1000 actinobacteria strains.</title>
        <authorList>
            <person name="Klenk H.-P."/>
        </authorList>
    </citation>
    <scope>NUCLEOTIDE SEQUENCE [LARGE SCALE GENOMIC DNA]</scope>
    <source>
        <strain evidence="3 4">DSM 19426</strain>
    </source>
</reference>
<dbReference type="SUPFAM" id="SSF52540">
    <property type="entry name" value="P-loop containing nucleoside triphosphate hydrolases"/>
    <property type="match status" value="1"/>
</dbReference>
<dbReference type="EMBL" id="JAVDYG010000001">
    <property type="protein sequence ID" value="MDR7361648.1"/>
    <property type="molecule type" value="Genomic_DNA"/>
</dbReference>
<sequence>MTGGHRHLVVIGGQRCGTTYLADLLEAHPDVALASPRRPEPKVFLSDEVLARGHEWYVETWFADRGSARVLAEKSTSYIDHPDAAARIDRVLDEPLVLAQVREPVARAVSHWRFSAHHGVEHRSLHDALAESLVQERAWDPETYSVSPFAYVSRGDYAAALRPWVERFGERLRVQFMDEVVSGEAVDDLFAWMGLPAPQHKEREPANESPGEEPEIGAELLQRLHEHFAPRDQALRELLGRSLPWDDTRHEGAR</sequence>
<dbReference type="Proteomes" id="UP001183648">
    <property type="component" value="Unassembled WGS sequence"/>
</dbReference>
<evidence type="ECO:0000256" key="2">
    <source>
        <dbReference type="SAM" id="MobiDB-lite"/>
    </source>
</evidence>
<dbReference type="PANTHER" id="PTHR10605">
    <property type="entry name" value="HEPARAN SULFATE SULFOTRANSFERASE"/>
    <property type="match status" value="1"/>
</dbReference>
<dbReference type="PANTHER" id="PTHR10605:SF56">
    <property type="entry name" value="BIFUNCTIONAL HEPARAN SULFATE N-DEACETYLASE_N-SULFOTRANSFERASE"/>
    <property type="match status" value="1"/>
</dbReference>
<evidence type="ECO:0000256" key="1">
    <source>
        <dbReference type="ARBA" id="ARBA00022679"/>
    </source>
</evidence>
<dbReference type="RefSeq" id="WP_310299907.1">
    <property type="nucleotide sequence ID" value="NZ_BAAAPS010000001.1"/>
</dbReference>
<feature type="region of interest" description="Disordered" evidence="2">
    <location>
        <begin position="197"/>
        <end position="223"/>
    </location>
</feature>
<dbReference type="InterPro" id="IPR027417">
    <property type="entry name" value="P-loop_NTPase"/>
</dbReference>
<keyword evidence="4" id="KW-1185">Reference proteome</keyword>
<name>A0ABU2BV78_9ACTN</name>
<gene>
    <name evidence="3" type="ORF">J2S63_001201</name>
</gene>
<accession>A0ABU2BV78</accession>
<comment type="caution">
    <text evidence="3">The sequence shown here is derived from an EMBL/GenBank/DDBJ whole genome shotgun (WGS) entry which is preliminary data.</text>
</comment>
<evidence type="ECO:0008006" key="5">
    <source>
        <dbReference type="Google" id="ProtNLM"/>
    </source>
</evidence>
<dbReference type="InterPro" id="IPR037359">
    <property type="entry name" value="NST/OST"/>
</dbReference>
<dbReference type="Gene3D" id="3.40.50.300">
    <property type="entry name" value="P-loop containing nucleotide triphosphate hydrolases"/>
    <property type="match status" value="1"/>
</dbReference>
<evidence type="ECO:0000313" key="3">
    <source>
        <dbReference type="EMBL" id="MDR7361648.1"/>
    </source>
</evidence>
<evidence type="ECO:0000313" key="4">
    <source>
        <dbReference type="Proteomes" id="UP001183648"/>
    </source>
</evidence>
<organism evidence="3 4">
    <name type="scientific">Nocardioides marmoribigeumensis</name>
    <dbReference type="NCBI Taxonomy" id="433649"/>
    <lineage>
        <taxon>Bacteria</taxon>
        <taxon>Bacillati</taxon>
        <taxon>Actinomycetota</taxon>
        <taxon>Actinomycetes</taxon>
        <taxon>Propionibacteriales</taxon>
        <taxon>Nocardioidaceae</taxon>
        <taxon>Nocardioides</taxon>
    </lineage>
</organism>
<proteinExistence type="predicted"/>
<protein>
    <recommendedName>
        <fullName evidence="5">Sulfotransferase domain-containing protein</fullName>
    </recommendedName>
</protein>